<organism evidence="2 3">
    <name type="scientific">Ohtaekwangia kribbensis</name>
    <dbReference type="NCBI Taxonomy" id="688913"/>
    <lineage>
        <taxon>Bacteria</taxon>
        <taxon>Pseudomonadati</taxon>
        <taxon>Bacteroidota</taxon>
        <taxon>Cytophagia</taxon>
        <taxon>Cytophagales</taxon>
        <taxon>Fulvivirgaceae</taxon>
        <taxon>Ohtaekwangia</taxon>
    </lineage>
</organism>
<proteinExistence type="predicted"/>
<evidence type="ECO:0000313" key="2">
    <source>
        <dbReference type="EMBL" id="MFD1001117.1"/>
    </source>
</evidence>
<dbReference type="PROSITE" id="PS51257">
    <property type="entry name" value="PROKAR_LIPOPROTEIN"/>
    <property type="match status" value="1"/>
</dbReference>
<gene>
    <name evidence="2" type="ORF">ACFQ21_17450</name>
</gene>
<evidence type="ECO:0000313" key="3">
    <source>
        <dbReference type="Proteomes" id="UP001597112"/>
    </source>
</evidence>
<reference evidence="3" key="1">
    <citation type="journal article" date="2019" name="Int. J. Syst. Evol. Microbiol.">
        <title>The Global Catalogue of Microorganisms (GCM) 10K type strain sequencing project: providing services to taxonomists for standard genome sequencing and annotation.</title>
        <authorList>
            <consortium name="The Broad Institute Genomics Platform"/>
            <consortium name="The Broad Institute Genome Sequencing Center for Infectious Disease"/>
            <person name="Wu L."/>
            <person name="Ma J."/>
        </authorList>
    </citation>
    <scope>NUCLEOTIDE SEQUENCE [LARGE SCALE GENOMIC DNA]</scope>
    <source>
        <strain evidence="3">CCUG 58938</strain>
    </source>
</reference>
<feature type="signal peptide" evidence="1">
    <location>
        <begin position="1"/>
        <end position="19"/>
    </location>
</feature>
<accession>A0ABW3K4D1</accession>
<dbReference type="RefSeq" id="WP_377580566.1">
    <property type="nucleotide sequence ID" value="NZ_JBHTKA010000007.1"/>
</dbReference>
<keyword evidence="3" id="KW-1185">Reference proteome</keyword>
<sequence>MKNNLKVLVTRVIAGAAFAGMLYACSDQLATDDSNLKDGSLRSADVSLLATPVGPSTATECTITTITANTTWSPSGNPYILYGDVRVASGVTLTIQAGTVIRGDKASRGTLTILRGARIIANGTSTSPIVFTSNQPAGSRASKDWGGVNILGSAPNNQGANVNAEGYPSCVTAPQYGGTNCADNSGVLRYVRIEYGGIPQATVPNSEKNGLTLYSVGSGTTIDHVQVSFGGDDAFEWFGGCVNAKYLISYRNQDDDFDTDFGYSGKVQFGIAVRDPAINDNSASNGFESDTDADGVNATRTTARFSNFTLVGPYDPACARTVVDNASPNPRFLDGLHLRRNTGIDVYNSIITGWRNAQVYAEPSSIVSAASGGVALSHNTAVKPANALVPASVCFIEPAAANNVWTISATNICADATACANGGVGSMVTNSGLGTAAWTLTNPSVRPSTATVAIQTNGTNANALDSFFTVNETTTGATTYYRGARRFVDDNGWDFGGSWVNYDPQNAPYPN</sequence>
<evidence type="ECO:0000256" key="1">
    <source>
        <dbReference type="SAM" id="SignalP"/>
    </source>
</evidence>
<keyword evidence="1" id="KW-0732">Signal</keyword>
<dbReference type="PANTHER" id="PTHR41339">
    <property type="entry name" value="LIPL48"/>
    <property type="match status" value="1"/>
</dbReference>
<protein>
    <submittedName>
        <fullName evidence="2">T9SS C-terminal target domain-containing protein</fullName>
    </submittedName>
</protein>
<dbReference type="EMBL" id="JBHTKA010000007">
    <property type="protein sequence ID" value="MFD1001117.1"/>
    <property type="molecule type" value="Genomic_DNA"/>
</dbReference>
<name>A0ABW3K4D1_9BACT</name>
<feature type="chain" id="PRO_5047265846" evidence="1">
    <location>
        <begin position="20"/>
        <end position="511"/>
    </location>
</feature>
<dbReference type="PANTHER" id="PTHR41339:SF1">
    <property type="entry name" value="SECRETED PROTEIN"/>
    <property type="match status" value="1"/>
</dbReference>
<comment type="caution">
    <text evidence="2">The sequence shown here is derived from an EMBL/GenBank/DDBJ whole genome shotgun (WGS) entry which is preliminary data.</text>
</comment>
<dbReference type="Proteomes" id="UP001597112">
    <property type="component" value="Unassembled WGS sequence"/>
</dbReference>